<proteinExistence type="predicted"/>
<dbReference type="PROSITE" id="PS50994">
    <property type="entry name" value="INTEGRASE"/>
    <property type="match status" value="1"/>
</dbReference>
<reference evidence="3 4" key="1">
    <citation type="submission" date="2019-09" db="EMBL/GenBank/DDBJ databases">
        <title>FDA dAtabase for Regulatory Grade micrObial Sequences (FDA-ARGOS): Supporting development and validation of Infectious Disease Dx tests.</title>
        <authorList>
            <person name="Sciortino C."/>
            <person name="Tallon L."/>
            <person name="Sadzewicz L."/>
            <person name="Vavikolanu K."/>
            <person name="Mehta A."/>
            <person name="Aluvathingal J."/>
            <person name="Nadendla S."/>
            <person name="Nandy P."/>
            <person name="Geyer C."/>
            <person name="Yan Y."/>
            <person name="Sichtig H."/>
        </authorList>
    </citation>
    <scope>NUCLEOTIDE SEQUENCE [LARGE SCALE GENOMIC DNA]</scope>
    <source>
        <strain evidence="3 4">FDAARGOS_643</strain>
    </source>
</reference>
<accession>A0A5P2QS75</accession>
<name>A0A5P2QS75_9RHOB</name>
<dbReference type="GO" id="GO:0015074">
    <property type="term" value="P:DNA integration"/>
    <property type="evidence" value="ECO:0007669"/>
    <property type="project" value="InterPro"/>
</dbReference>
<evidence type="ECO:0000313" key="4">
    <source>
        <dbReference type="Proteomes" id="UP000324507"/>
    </source>
</evidence>
<dbReference type="SUPFAM" id="SSF53098">
    <property type="entry name" value="Ribonuclease H-like"/>
    <property type="match status" value="1"/>
</dbReference>
<dbReference type="GO" id="GO:0003676">
    <property type="term" value="F:nucleic acid binding"/>
    <property type="evidence" value="ECO:0007669"/>
    <property type="project" value="InterPro"/>
</dbReference>
<evidence type="ECO:0000256" key="1">
    <source>
        <dbReference type="SAM" id="MobiDB-lite"/>
    </source>
</evidence>
<dbReference type="InterPro" id="IPR036397">
    <property type="entry name" value="RNaseH_sf"/>
</dbReference>
<dbReference type="EMBL" id="CP044081">
    <property type="protein sequence ID" value="QEU08924.1"/>
    <property type="molecule type" value="Genomic_DNA"/>
</dbReference>
<protein>
    <submittedName>
        <fullName evidence="3">Transposase</fullName>
    </submittedName>
</protein>
<dbReference type="AlphaFoldDB" id="A0A5P2QS75"/>
<feature type="compositionally biased region" description="Basic and acidic residues" evidence="1">
    <location>
        <begin position="703"/>
        <end position="715"/>
    </location>
</feature>
<evidence type="ECO:0000259" key="2">
    <source>
        <dbReference type="PROSITE" id="PS50994"/>
    </source>
</evidence>
<dbReference type="Gene3D" id="3.30.420.10">
    <property type="entry name" value="Ribonuclease H-like superfamily/Ribonuclease H"/>
    <property type="match status" value="1"/>
</dbReference>
<feature type="domain" description="Integrase catalytic" evidence="2">
    <location>
        <begin position="316"/>
        <end position="535"/>
    </location>
</feature>
<evidence type="ECO:0000313" key="3">
    <source>
        <dbReference type="EMBL" id="QEU08924.1"/>
    </source>
</evidence>
<dbReference type="InterPro" id="IPR012337">
    <property type="entry name" value="RNaseH-like_sf"/>
</dbReference>
<dbReference type="RefSeq" id="WP_150350860.1">
    <property type="nucleotide sequence ID" value="NZ_CP044081.1"/>
</dbReference>
<feature type="compositionally biased region" description="Basic and acidic residues" evidence="1">
    <location>
        <begin position="736"/>
        <end position="749"/>
    </location>
</feature>
<feature type="region of interest" description="Disordered" evidence="1">
    <location>
        <begin position="703"/>
        <end position="749"/>
    </location>
</feature>
<gene>
    <name evidence="3" type="ORF">FOB51_13470</name>
</gene>
<dbReference type="InterPro" id="IPR015378">
    <property type="entry name" value="Transposase-like_Mu_C"/>
</dbReference>
<dbReference type="InterPro" id="IPR001584">
    <property type="entry name" value="Integrase_cat-core"/>
</dbReference>
<organism evidence="3 4">
    <name type="scientific">Paracoccus yeei</name>
    <dbReference type="NCBI Taxonomy" id="147645"/>
    <lineage>
        <taxon>Bacteria</taxon>
        <taxon>Pseudomonadati</taxon>
        <taxon>Pseudomonadota</taxon>
        <taxon>Alphaproteobacteria</taxon>
        <taxon>Rhodobacterales</taxon>
        <taxon>Paracoccaceae</taxon>
        <taxon>Paracoccus</taxon>
    </lineage>
</organism>
<sequence length="749" mass="84546">MTAIDRHLPQFIIGKHDRITFPTVGMLPGMPGKSMRLVYATDDGVVLRPAEGAGPSETFSYAQLRRMNAAREIHHEPEFYLPVAQRSTTLRNELDVIAPTLSDAERRRVDARYALVMAFDVLSDNDAGAARIKRTDESIAANMDLIRDTAAEYLSKTGPTPDFVERVREYRENGGRKPQGGQTAARPEAVAPRTLRKWSAAMKAGGKWALRDKCCNRGNKNGHFTTDEQGLLSNVIREFYLDLNRPSVAQTVMEVRRVFLEKNAVRREQGLTEMRIPSRDAVRSFIKGIDELTRLVERYGHREALKWMKPVTRGLEVSRPLERVEMDECKIDLIKIMAQAGLLQLFTPEELVKMGLDNKKRRWWLVFAIDCRTRMILGMKLTNEPKTTAASECLRMVLEDKGEFADAVGAMTPWWHHGKPENLVTDNGVFRSIEFTDTCANVGIGLLRTVAGAPGMRGMIERLFRTAIMSLFSRLSGRVFSNVLERGDHPSEERACLTTEQLGYAIVRWVVDIYHNTLHEGLGGLTPLQQWSRDMEDGNYPLHALPTRATTRIAFGVPIMRQLSKTGITVGGIRYHDEVLAHRHLSHGDHEVEVRWDHTDIGRIAVCVENRWIEARSVHRNGLLGQALDGLSAAEWDASVRALRASDPKRQAFDESVVHAAIKDIQAMNHRQQLEYQVINQDWSKERVLAREEVMMSFEVRPDTPRTHQTADDYGRTIQPRAPMENVGSEAAALPKPDRGPKFDGKAKG</sequence>
<dbReference type="Pfam" id="PF09299">
    <property type="entry name" value="Mu-transpos_C"/>
    <property type="match status" value="1"/>
</dbReference>
<dbReference type="Proteomes" id="UP000324507">
    <property type="component" value="Chromosome"/>
</dbReference>